<reference evidence="3 4" key="1">
    <citation type="submission" date="2024-10" db="EMBL/GenBank/DDBJ databases">
        <title>The Natural Products Discovery Center: Release of the First 8490 Sequenced Strains for Exploring Actinobacteria Biosynthetic Diversity.</title>
        <authorList>
            <person name="Kalkreuter E."/>
            <person name="Kautsar S.A."/>
            <person name="Yang D."/>
            <person name="Bader C.D."/>
            <person name="Teijaro C.N."/>
            <person name="Fluegel L."/>
            <person name="Davis C.M."/>
            <person name="Simpson J.R."/>
            <person name="Lauterbach L."/>
            <person name="Steele A.D."/>
            <person name="Gui C."/>
            <person name="Meng S."/>
            <person name="Li G."/>
            <person name="Viehrig K."/>
            <person name="Ye F."/>
            <person name="Su P."/>
            <person name="Kiefer A.F."/>
            <person name="Nichols A."/>
            <person name="Cepeda A.J."/>
            <person name="Yan W."/>
            <person name="Fan B."/>
            <person name="Jiang Y."/>
            <person name="Adhikari A."/>
            <person name="Zheng C.-J."/>
            <person name="Schuster L."/>
            <person name="Cowan T.M."/>
            <person name="Smanski M.J."/>
            <person name="Chevrette M.G."/>
            <person name="De Carvalho L.P.S."/>
            <person name="Shen B."/>
        </authorList>
    </citation>
    <scope>NUCLEOTIDE SEQUENCE [LARGE SCALE GENOMIC DNA]</scope>
    <source>
        <strain evidence="3 4">NPDC020979</strain>
    </source>
</reference>
<dbReference type="InterPro" id="IPR003790">
    <property type="entry name" value="GHL10"/>
</dbReference>
<dbReference type="PANTHER" id="PTHR43405">
    <property type="entry name" value="GLYCOSYL HYDROLASE DIGH"/>
    <property type="match status" value="1"/>
</dbReference>
<dbReference type="PANTHER" id="PTHR43405:SF1">
    <property type="entry name" value="GLYCOSYL HYDROLASE DIGH"/>
    <property type="match status" value="1"/>
</dbReference>
<keyword evidence="1" id="KW-0732">Signal</keyword>
<dbReference type="Proteomes" id="UP001611162">
    <property type="component" value="Unassembled WGS sequence"/>
</dbReference>
<accession>A0ABW7T647</accession>
<keyword evidence="3" id="KW-0378">Hydrolase</keyword>
<dbReference type="InterPro" id="IPR017853">
    <property type="entry name" value="GH"/>
</dbReference>
<comment type="caution">
    <text evidence="3">The sequence shown here is derived from an EMBL/GenBank/DDBJ whole genome shotgun (WGS) entry which is preliminary data.</text>
</comment>
<evidence type="ECO:0000313" key="4">
    <source>
        <dbReference type="Proteomes" id="UP001611162"/>
    </source>
</evidence>
<evidence type="ECO:0000313" key="3">
    <source>
        <dbReference type="EMBL" id="MFI0912989.1"/>
    </source>
</evidence>
<keyword evidence="4" id="KW-1185">Reference proteome</keyword>
<evidence type="ECO:0000256" key="1">
    <source>
        <dbReference type="ARBA" id="ARBA00022729"/>
    </source>
</evidence>
<gene>
    <name evidence="3" type="ORF">ACH4TF_21335</name>
</gene>
<dbReference type="InterPro" id="IPR006311">
    <property type="entry name" value="TAT_signal"/>
</dbReference>
<dbReference type="GO" id="GO:0016787">
    <property type="term" value="F:hydrolase activity"/>
    <property type="evidence" value="ECO:0007669"/>
    <property type="project" value="UniProtKB-KW"/>
</dbReference>
<dbReference type="Gene3D" id="3.20.20.80">
    <property type="entry name" value="Glycosidases"/>
    <property type="match status" value="1"/>
</dbReference>
<feature type="domain" description="Glycosyl hydrolase-like 10" evidence="2">
    <location>
        <begin position="46"/>
        <end position="360"/>
    </location>
</feature>
<sequence>MGRLTRRGFTVTAASTMAALLTTTGEAGAVEAARVGERAGRAQGRELRGMWVATVVNIDWPSRPGLPPERQRAELLALFDTAVARRLNTVILQIRPTADAFWPSRFEPWSEYLTGVQGRSPGWDPLAFAVREAHKRRLELHGWFNPYRVANHTDPGRLVPTHPARIHPEWAVPYGGKLYYNPGLPEVRRFVQDALLDAVWRYDLDGVHFDDYFYPYPVAGQAFDDTAAYERYGAGFPDRAAWRRDNIDRLVRETGERIKRRKPHVRFGISPFAVWRNRTTDPRGSDTKAGVQTYDDLHADTLGWVQRQWIDYIVPQCYWHIGFTFADYATLVPWWAEAVRGTNVQLYIGEALYRAGDPAQPAPWQDPAELSRHVALGRRYPEVRGNVYFSARNVVADRIGAMARVVKDHYPHRARPPR</sequence>
<protein>
    <submittedName>
        <fullName evidence="3">Glycoside hydrolase family 10 protein</fullName>
    </submittedName>
</protein>
<proteinExistence type="predicted"/>
<dbReference type="SUPFAM" id="SSF51445">
    <property type="entry name" value="(Trans)glycosidases"/>
    <property type="match status" value="1"/>
</dbReference>
<name>A0ABW7T647_9ACTN</name>
<evidence type="ECO:0000259" key="2">
    <source>
        <dbReference type="Pfam" id="PF02638"/>
    </source>
</evidence>
<dbReference type="EMBL" id="JBIRRB010000007">
    <property type="protein sequence ID" value="MFI0912989.1"/>
    <property type="molecule type" value="Genomic_DNA"/>
</dbReference>
<dbReference type="InterPro" id="IPR052177">
    <property type="entry name" value="Divisome_Glycosyl_Hydrolase"/>
</dbReference>
<dbReference type="PROSITE" id="PS51318">
    <property type="entry name" value="TAT"/>
    <property type="match status" value="1"/>
</dbReference>
<dbReference type="Pfam" id="PF02638">
    <property type="entry name" value="GHL10"/>
    <property type="match status" value="1"/>
</dbReference>
<organism evidence="3 4">
    <name type="scientific">Streptomyces abikoensis</name>
    <dbReference type="NCBI Taxonomy" id="97398"/>
    <lineage>
        <taxon>Bacteria</taxon>
        <taxon>Bacillati</taxon>
        <taxon>Actinomycetota</taxon>
        <taxon>Actinomycetes</taxon>
        <taxon>Kitasatosporales</taxon>
        <taxon>Streptomycetaceae</taxon>
        <taxon>Streptomyces</taxon>
    </lineage>
</organism>
<dbReference type="RefSeq" id="WP_397613639.1">
    <property type="nucleotide sequence ID" value="NZ_JBIRRB010000007.1"/>
</dbReference>